<sequence length="413" mass="41084">MRALTSGAERVVIMNHHLLRWGIAATVLTGGLTGLGFTVGRSASAAPDNVGATVDAVVTQPATGTLTQVSSDFAAPVGVSAFNGTVYMSNTSENQVTELNSQTGVSNPFAGLFTGVGESGDGGPASAATLNQPMGTAEDAAGNVYIADTRDNVIREVDASTGIIARFAGSGKAGDKKPSGKGVKAQFYAPQAVAVDAAGDVFVADTGNNRVDEVLPNGKIVGFAGTGKPGYAGDRGKATKAKLNQPTGLAIDGAGDVYIADAGNDVIRRVDAKTGKISTVAGDFEADQADDGVGGFSGDGGPATSARLYDPEGVALDSAGDLFIADRLNNAIREVTPDGNIFTVVNQAATAGAAPAAGKETNGPATNSKLNGPTAVAVDNSNGTLWIADTSNGRISKVTGLAQSGTGAGPVAP</sequence>
<keyword evidence="1" id="KW-0677">Repeat</keyword>
<feature type="domain" description="Teneurin NHL" evidence="3">
    <location>
        <begin position="80"/>
        <end position="179"/>
    </location>
</feature>
<evidence type="ECO:0000313" key="4">
    <source>
        <dbReference type="EMBL" id="GAA5180352.1"/>
    </source>
</evidence>
<dbReference type="InterPro" id="IPR011042">
    <property type="entry name" value="6-blade_b-propeller_TolB-like"/>
</dbReference>
<dbReference type="Proteomes" id="UP001501570">
    <property type="component" value="Unassembled WGS sequence"/>
</dbReference>
<feature type="domain" description="Teneurin NHL" evidence="3">
    <location>
        <begin position="297"/>
        <end position="389"/>
    </location>
</feature>
<dbReference type="PANTHER" id="PTHR46388">
    <property type="entry name" value="NHL REPEAT-CONTAINING PROTEIN 2"/>
    <property type="match status" value="1"/>
</dbReference>
<evidence type="ECO:0000256" key="1">
    <source>
        <dbReference type="ARBA" id="ARBA00022737"/>
    </source>
</evidence>
<reference evidence="5" key="1">
    <citation type="journal article" date="2019" name="Int. J. Syst. Evol. Microbiol.">
        <title>The Global Catalogue of Microorganisms (GCM) 10K type strain sequencing project: providing services to taxonomists for standard genome sequencing and annotation.</title>
        <authorList>
            <consortium name="The Broad Institute Genomics Platform"/>
            <consortium name="The Broad Institute Genome Sequencing Center for Infectious Disease"/>
            <person name="Wu L."/>
            <person name="Ma J."/>
        </authorList>
    </citation>
    <scope>NUCLEOTIDE SEQUENCE [LARGE SCALE GENOMIC DNA]</scope>
    <source>
        <strain evidence="5">JCM 18304</strain>
    </source>
</reference>
<dbReference type="Pfam" id="PF25021">
    <property type="entry name" value="TEN_NHL"/>
    <property type="match status" value="3"/>
</dbReference>
<evidence type="ECO:0000259" key="3">
    <source>
        <dbReference type="Pfam" id="PF25021"/>
    </source>
</evidence>
<dbReference type="InterPro" id="IPR056822">
    <property type="entry name" value="TEN_NHL"/>
</dbReference>
<feature type="domain" description="Teneurin NHL" evidence="3">
    <location>
        <begin position="232"/>
        <end position="283"/>
    </location>
</feature>
<dbReference type="Pfam" id="PF01436">
    <property type="entry name" value="NHL"/>
    <property type="match status" value="1"/>
</dbReference>
<feature type="repeat" description="NHL" evidence="2">
    <location>
        <begin position="364"/>
        <end position="401"/>
    </location>
</feature>
<proteinExistence type="predicted"/>
<name>A0ABP9RNM2_9ACTN</name>
<accession>A0ABP9RNM2</accession>
<gene>
    <name evidence="4" type="ORF">GCM10023322_12460</name>
</gene>
<feature type="repeat" description="NHL" evidence="2">
    <location>
        <begin position="186"/>
        <end position="211"/>
    </location>
</feature>
<organism evidence="4 5">
    <name type="scientific">Rugosimonospora acidiphila</name>
    <dbReference type="NCBI Taxonomy" id="556531"/>
    <lineage>
        <taxon>Bacteria</taxon>
        <taxon>Bacillati</taxon>
        <taxon>Actinomycetota</taxon>
        <taxon>Actinomycetes</taxon>
        <taxon>Micromonosporales</taxon>
        <taxon>Micromonosporaceae</taxon>
        <taxon>Rugosimonospora</taxon>
    </lineage>
</organism>
<evidence type="ECO:0000313" key="5">
    <source>
        <dbReference type="Proteomes" id="UP001501570"/>
    </source>
</evidence>
<dbReference type="PROSITE" id="PS51125">
    <property type="entry name" value="NHL"/>
    <property type="match status" value="2"/>
</dbReference>
<protein>
    <recommendedName>
        <fullName evidence="3">Teneurin NHL domain-containing protein</fullName>
    </recommendedName>
</protein>
<dbReference type="EMBL" id="BAABJQ010000003">
    <property type="protein sequence ID" value="GAA5180352.1"/>
    <property type="molecule type" value="Genomic_DNA"/>
</dbReference>
<comment type="caution">
    <text evidence="4">The sequence shown here is derived from an EMBL/GenBank/DDBJ whole genome shotgun (WGS) entry which is preliminary data.</text>
</comment>
<dbReference type="InterPro" id="IPR001258">
    <property type="entry name" value="NHL_repeat"/>
</dbReference>
<evidence type="ECO:0000256" key="2">
    <source>
        <dbReference type="PROSITE-ProRule" id="PRU00504"/>
    </source>
</evidence>
<keyword evidence="5" id="KW-1185">Reference proteome</keyword>
<dbReference type="PANTHER" id="PTHR46388:SF2">
    <property type="entry name" value="NHL REPEAT-CONTAINING PROTEIN 2"/>
    <property type="match status" value="1"/>
</dbReference>
<dbReference type="SUPFAM" id="SSF101898">
    <property type="entry name" value="NHL repeat"/>
    <property type="match status" value="1"/>
</dbReference>
<dbReference type="Gene3D" id="2.120.10.30">
    <property type="entry name" value="TolB, C-terminal domain"/>
    <property type="match status" value="3"/>
</dbReference>